<dbReference type="InterPro" id="IPR008422">
    <property type="entry name" value="KN_HD"/>
</dbReference>
<dbReference type="InterPro" id="IPR009057">
    <property type="entry name" value="Homeodomain-like_sf"/>
</dbReference>
<dbReference type="CDD" id="cd00086">
    <property type="entry name" value="homeodomain"/>
    <property type="match status" value="1"/>
</dbReference>
<dbReference type="InterPro" id="IPR050224">
    <property type="entry name" value="TALE_homeobox"/>
</dbReference>
<dbReference type="EMBL" id="CAMPGE010007847">
    <property type="protein sequence ID" value="CAI2366765.1"/>
    <property type="molecule type" value="Genomic_DNA"/>
</dbReference>
<feature type="domain" description="Homeobox" evidence="6">
    <location>
        <begin position="1"/>
        <end position="46"/>
    </location>
</feature>
<comment type="caution">
    <text evidence="7">The sequence shown here is derived from an EMBL/GenBank/DDBJ whole genome shotgun (WGS) entry which is preliminary data.</text>
</comment>
<keyword evidence="2 4" id="KW-0371">Homeobox</keyword>
<feature type="DNA-binding region" description="Homeobox" evidence="4">
    <location>
        <begin position="3"/>
        <end position="47"/>
    </location>
</feature>
<keyword evidence="3 4" id="KW-0539">Nucleus</keyword>
<sequence length="137" mass="16187">MEWLKENIAYPYPTNQQREHLCRATGLTRRQLRMWLIDARRRKVPSMRKMQGIDMTDKGSKYGRKKGEKMRMSEEESSINDGKMAAPSSIGDHSTQVEKKKPIEERIRLDITYEGLFKYYDYCTCGVSFLPKWKILT</sequence>
<evidence type="ECO:0000256" key="5">
    <source>
        <dbReference type="SAM" id="MobiDB-lite"/>
    </source>
</evidence>
<evidence type="ECO:0000313" key="8">
    <source>
        <dbReference type="Proteomes" id="UP001295684"/>
    </source>
</evidence>
<dbReference type="AlphaFoldDB" id="A0AAD1UJU5"/>
<gene>
    <name evidence="7" type="ORF">ECRASSUSDP1_LOCUS8039</name>
</gene>
<evidence type="ECO:0000256" key="1">
    <source>
        <dbReference type="ARBA" id="ARBA00023125"/>
    </source>
</evidence>
<evidence type="ECO:0000256" key="4">
    <source>
        <dbReference type="PROSITE-ProRule" id="PRU00108"/>
    </source>
</evidence>
<protein>
    <recommendedName>
        <fullName evidence="6">Homeobox domain-containing protein</fullName>
    </recommendedName>
</protein>
<dbReference type="GO" id="GO:0003677">
    <property type="term" value="F:DNA binding"/>
    <property type="evidence" value="ECO:0007669"/>
    <property type="project" value="UniProtKB-UniRule"/>
</dbReference>
<dbReference type="SUPFAM" id="SSF46689">
    <property type="entry name" value="Homeodomain-like"/>
    <property type="match status" value="1"/>
</dbReference>
<dbReference type="GO" id="GO:0005634">
    <property type="term" value="C:nucleus"/>
    <property type="evidence" value="ECO:0007669"/>
    <property type="project" value="UniProtKB-SubCell"/>
</dbReference>
<reference evidence="7" key="1">
    <citation type="submission" date="2023-07" db="EMBL/GenBank/DDBJ databases">
        <authorList>
            <consortium name="AG Swart"/>
            <person name="Singh M."/>
            <person name="Singh A."/>
            <person name="Seah K."/>
            <person name="Emmerich C."/>
        </authorList>
    </citation>
    <scope>NUCLEOTIDE SEQUENCE</scope>
    <source>
        <strain evidence="7">DP1</strain>
    </source>
</reference>
<organism evidence="7 8">
    <name type="scientific">Euplotes crassus</name>
    <dbReference type="NCBI Taxonomy" id="5936"/>
    <lineage>
        <taxon>Eukaryota</taxon>
        <taxon>Sar</taxon>
        <taxon>Alveolata</taxon>
        <taxon>Ciliophora</taxon>
        <taxon>Intramacronucleata</taxon>
        <taxon>Spirotrichea</taxon>
        <taxon>Hypotrichia</taxon>
        <taxon>Euplotida</taxon>
        <taxon>Euplotidae</taxon>
        <taxon>Moneuplotes</taxon>
    </lineage>
</organism>
<dbReference type="PROSITE" id="PS50071">
    <property type="entry name" value="HOMEOBOX_2"/>
    <property type="match status" value="1"/>
</dbReference>
<evidence type="ECO:0000259" key="6">
    <source>
        <dbReference type="PROSITE" id="PS50071"/>
    </source>
</evidence>
<comment type="subcellular location">
    <subcellularLocation>
        <location evidence="4">Nucleus</location>
    </subcellularLocation>
</comment>
<feature type="region of interest" description="Disordered" evidence="5">
    <location>
        <begin position="46"/>
        <end position="101"/>
    </location>
</feature>
<dbReference type="GO" id="GO:0006355">
    <property type="term" value="P:regulation of DNA-templated transcription"/>
    <property type="evidence" value="ECO:0007669"/>
    <property type="project" value="InterPro"/>
</dbReference>
<dbReference type="PANTHER" id="PTHR11850">
    <property type="entry name" value="HOMEOBOX PROTEIN TRANSCRIPTION FACTORS"/>
    <property type="match status" value="1"/>
</dbReference>
<keyword evidence="8" id="KW-1185">Reference proteome</keyword>
<dbReference type="Gene3D" id="1.10.10.60">
    <property type="entry name" value="Homeodomain-like"/>
    <property type="match status" value="1"/>
</dbReference>
<evidence type="ECO:0000256" key="2">
    <source>
        <dbReference type="ARBA" id="ARBA00023155"/>
    </source>
</evidence>
<name>A0AAD1UJU5_EUPCR</name>
<evidence type="ECO:0000313" key="7">
    <source>
        <dbReference type="EMBL" id="CAI2366765.1"/>
    </source>
</evidence>
<accession>A0AAD1UJU5</accession>
<dbReference type="InterPro" id="IPR001356">
    <property type="entry name" value="HD"/>
</dbReference>
<proteinExistence type="predicted"/>
<keyword evidence="1 4" id="KW-0238">DNA-binding</keyword>
<evidence type="ECO:0000256" key="3">
    <source>
        <dbReference type="ARBA" id="ARBA00023242"/>
    </source>
</evidence>
<dbReference type="Pfam" id="PF05920">
    <property type="entry name" value="Homeobox_KN"/>
    <property type="match status" value="1"/>
</dbReference>
<dbReference type="Proteomes" id="UP001295684">
    <property type="component" value="Unassembled WGS sequence"/>
</dbReference>